<sequence length="111" mass="11358">MFWRFALAVEATAVAAVAPTVAAVAAVSTTVAAIATVSAAVATIAAAVTSVAAVAELCRCKAAEGRQHHKGDEDRLAVDGNHSCFCCSGDGAQALICGLRWCRPGRARRFI</sequence>
<feature type="transmembrane region" description="Helical" evidence="1">
    <location>
        <begin position="32"/>
        <end position="58"/>
    </location>
</feature>
<evidence type="ECO:0000256" key="2">
    <source>
        <dbReference type="SAM" id="SignalP"/>
    </source>
</evidence>
<keyword evidence="1" id="KW-0812">Transmembrane</keyword>
<feature type="signal peptide" evidence="2">
    <location>
        <begin position="1"/>
        <end position="16"/>
    </location>
</feature>
<keyword evidence="1" id="KW-0472">Membrane</keyword>
<keyword evidence="1" id="KW-1133">Transmembrane helix</keyword>
<evidence type="ECO:0008006" key="4">
    <source>
        <dbReference type="Google" id="ProtNLM"/>
    </source>
</evidence>
<name>A0A131YHZ8_RHIAP</name>
<evidence type="ECO:0000313" key="3">
    <source>
        <dbReference type="EMBL" id="JAP77716.1"/>
    </source>
</evidence>
<proteinExistence type="predicted"/>
<feature type="chain" id="PRO_5007285216" description="Secreted peptide" evidence="2">
    <location>
        <begin position="17"/>
        <end position="111"/>
    </location>
</feature>
<dbReference type="EMBL" id="GEDV01010841">
    <property type="protein sequence ID" value="JAP77716.1"/>
    <property type="molecule type" value="Transcribed_RNA"/>
</dbReference>
<organism evidence="3">
    <name type="scientific">Rhipicephalus appendiculatus</name>
    <name type="common">Brown ear tick</name>
    <dbReference type="NCBI Taxonomy" id="34631"/>
    <lineage>
        <taxon>Eukaryota</taxon>
        <taxon>Metazoa</taxon>
        <taxon>Ecdysozoa</taxon>
        <taxon>Arthropoda</taxon>
        <taxon>Chelicerata</taxon>
        <taxon>Arachnida</taxon>
        <taxon>Acari</taxon>
        <taxon>Parasitiformes</taxon>
        <taxon>Ixodida</taxon>
        <taxon>Ixodoidea</taxon>
        <taxon>Ixodidae</taxon>
        <taxon>Rhipicephalinae</taxon>
        <taxon>Rhipicephalus</taxon>
        <taxon>Rhipicephalus</taxon>
    </lineage>
</organism>
<reference evidence="3" key="1">
    <citation type="journal article" date="2016" name="Ticks Tick Borne Dis.">
        <title>De novo assembly and annotation of the salivary gland transcriptome of Rhipicephalus appendiculatus male and female ticks during blood feeding.</title>
        <authorList>
            <person name="de Castro M.H."/>
            <person name="de Klerk D."/>
            <person name="Pienaar R."/>
            <person name="Latif A.A."/>
            <person name="Rees D.J."/>
            <person name="Mans B.J."/>
        </authorList>
    </citation>
    <scope>NUCLEOTIDE SEQUENCE</scope>
    <source>
        <tissue evidence="3">Salivary glands</tissue>
    </source>
</reference>
<keyword evidence="2" id="KW-0732">Signal</keyword>
<dbReference type="AlphaFoldDB" id="A0A131YHZ8"/>
<protein>
    <recommendedName>
        <fullName evidence="4">Secreted peptide</fullName>
    </recommendedName>
</protein>
<accession>A0A131YHZ8</accession>
<evidence type="ECO:0000256" key="1">
    <source>
        <dbReference type="SAM" id="Phobius"/>
    </source>
</evidence>